<dbReference type="InterPro" id="IPR036452">
    <property type="entry name" value="Ribo_hydro-like"/>
</dbReference>
<dbReference type="CDD" id="cd02651">
    <property type="entry name" value="nuc_hydro_IU_UC_XIUA"/>
    <property type="match status" value="1"/>
</dbReference>
<name>A0ABP6L171_9ACTN</name>
<sequence>MAAQKIIIDCDPGIDDALALVLAHGSPDLEILAITTVGGNVDLDRTTDNALRLREFLGLRGVPVTPGSAGALMRPRVNAAEVHGGSGLGGALLPPPTLPPADGHAADVIVETLKADPGEVTLVAIGPLTNVALAVLREPRVAEWARGITILGGSYTRGNFSPAAEFNIAADPEAAAIVFGAGWTVTMIGLDVSRSATVTRAVVERMETMGRLGGGLLVPCVRFHGTITDDGGPAMHDACAIAHLIDPSLITLVPAVVDVETTGRFTSGMTVTDFAPRGRTPNALVGTSLDAGRFWDLLLDVYAGVAASIEAGGPAGPCAVTVRARPPRGRATVLRPGTPRTRDRRGRAPRTWDRRGSGHAASRTGPGARVSRRREGCGTPRR</sequence>
<gene>
    <name evidence="5" type="ORF">GCM10017559_65290</name>
</gene>
<dbReference type="InterPro" id="IPR001910">
    <property type="entry name" value="Inosine/uridine_hydrolase_dom"/>
</dbReference>
<proteinExistence type="predicted"/>
<keyword evidence="6" id="KW-1185">Reference proteome</keyword>
<dbReference type="PANTHER" id="PTHR12304">
    <property type="entry name" value="INOSINE-URIDINE PREFERRING NUCLEOSIDE HYDROLASE"/>
    <property type="match status" value="1"/>
</dbReference>
<dbReference type="Proteomes" id="UP001499930">
    <property type="component" value="Unassembled WGS sequence"/>
</dbReference>
<dbReference type="SUPFAM" id="SSF53590">
    <property type="entry name" value="Nucleoside hydrolase"/>
    <property type="match status" value="1"/>
</dbReference>
<organism evidence="5 6">
    <name type="scientific">Streptosporangium longisporum</name>
    <dbReference type="NCBI Taxonomy" id="46187"/>
    <lineage>
        <taxon>Bacteria</taxon>
        <taxon>Bacillati</taxon>
        <taxon>Actinomycetota</taxon>
        <taxon>Actinomycetes</taxon>
        <taxon>Streptosporangiales</taxon>
        <taxon>Streptosporangiaceae</taxon>
        <taxon>Streptosporangium</taxon>
    </lineage>
</organism>
<dbReference type="Pfam" id="PF01156">
    <property type="entry name" value="IU_nuc_hydro"/>
    <property type="match status" value="1"/>
</dbReference>
<dbReference type="EMBL" id="BAAAWD010000019">
    <property type="protein sequence ID" value="GAA3029684.1"/>
    <property type="molecule type" value="Genomic_DNA"/>
</dbReference>
<dbReference type="RefSeq" id="WP_344902926.1">
    <property type="nucleotide sequence ID" value="NZ_BAAAWD010000019.1"/>
</dbReference>
<evidence type="ECO:0000259" key="4">
    <source>
        <dbReference type="Pfam" id="PF01156"/>
    </source>
</evidence>
<accession>A0ABP6L171</accession>
<reference evidence="6" key="1">
    <citation type="journal article" date="2019" name="Int. J. Syst. Evol. Microbiol.">
        <title>The Global Catalogue of Microorganisms (GCM) 10K type strain sequencing project: providing services to taxonomists for standard genome sequencing and annotation.</title>
        <authorList>
            <consortium name="The Broad Institute Genomics Platform"/>
            <consortium name="The Broad Institute Genome Sequencing Center for Infectious Disease"/>
            <person name="Wu L."/>
            <person name="Ma J."/>
        </authorList>
    </citation>
    <scope>NUCLEOTIDE SEQUENCE [LARGE SCALE GENOMIC DNA]</scope>
    <source>
        <strain evidence="6">JCM 3106</strain>
    </source>
</reference>
<evidence type="ECO:0000256" key="3">
    <source>
        <dbReference type="SAM" id="MobiDB-lite"/>
    </source>
</evidence>
<dbReference type="GO" id="GO:0016787">
    <property type="term" value="F:hydrolase activity"/>
    <property type="evidence" value="ECO:0007669"/>
    <property type="project" value="UniProtKB-KW"/>
</dbReference>
<feature type="region of interest" description="Disordered" evidence="3">
    <location>
        <begin position="328"/>
        <end position="382"/>
    </location>
</feature>
<evidence type="ECO:0000313" key="5">
    <source>
        <dbReference type="EMBL" id="GAA3029684.1"/>
    </source>
</evidence>
<comment type="caution">
    <text evidence="5">The sequence shown here is derived from an EMBL/GenBank/DDBJ whole genome shotgun (WGS) entry which is preliminary data.</text>
</comment>
<keyword evidence="1 5" id="KW-0378">Hydrolase</keyword>
<dbReference type="Gene3D" id="3.90.245.10">
    <property type="entry name" value="Ribonucleoside hydrolase-like"/>
    <property type="match status" value="1"/>
</dbReference>
<evidence type="ECO:0000256" key="2">
    <source>
        <dbReference type="ARBA" id="ARBA00023295"/>
    </source>
</evidence>
<dbReference type="PANTHER" id="PTHR12304:SF4">
    <property type="entry name" value="URIDINE NUCLEOSIDASE"/>
    <property type="match status" value="1"/>
</dbReference>
<evidence type="ECO:0000313" key="6">
    <source>
        <dbReference type="Proteomes" id="UP001499930"/>
    </source>
</evidence>
<dbReference type="InterPro" id="IPR023186">
    <property type="entry name" value="IUNH"/>
</dbReference>
<feature type="domain" description="Inosine/uridine-preferring nucleoside hydrolase" evidence="4">
    <location>
        <begin position="6"/>
        <end position="296"/>
    </location>
</feature>
<keyword evidence="2" id="KW-0326">Glycosidase</keyword>
<evidence type="ECO:0000256" key="1">
    <source>
        <dbReference type="ARBA" id="ARBA00022801"/>
    </source>
</evidence>
<protein>
    <submittedName>
        <fullName evidence="5">Nucleoside hydrolase</fullName>
    </submittedName>
</protein>